<evidence type="ECO:0000259" key="7">
    <source>
        <dbReference type="PROSITE" id="PS51469"/>
    </source>
</evidence>
<keyword evidence="4" id="KW-0472">Membrane</keyword>
<dbReference type="EMBL" id="CP015057">
    <property type="protein sequence ID" value="QGN16038.1"/>
    <property type="molecule type" value="Genomic_DNA"/>
</dbReference>
<feature type="region of interest" description="Disordered" evidence="6">
    <location>
        <begin position="1"/>
        <end position="24"/>
    </location>
</feature>
<evidence type="ECO:0000256" key="3">
    <source>
        <dbReference type="ARBA" id="ARBA00022989"/>
    </source>
</evidence>
<evidence type="ECO:0000256" key="4">
    <source>
        <dbReference type="ARBA" id="ARBA00023136"/>
    </source>
</evidence>
<feature type="region of interest" description="Disordered" evidence="6">
    <location>
        <begin position="38"/>
        <end position="85"/>
    </location>
</feature>
<dbReference type="PANTHER" id="PTHR12911:SF8">
    <property type="entry name" value="KLAROID PROTEIN-RELATED"/>
    <property type="match status" value="1"/>
</dbReference>
<dbReference type="Proteomes" id="UP000422736">
    <property type="component" value="Chromosome 4"/>
</dbReference>
<keyword evidence="9" id="KW-1185">Reference proteome</keyword>
<gene>
    <name evidence="8" type="primary">MPS3</name>
    <name evidence="8" type="ORF">FIM1_2738</name>
</gene>
<evidence type="ECO:0000313" key="8">
    <source>
        <dbReference type="EMBL" id="QGN16038.1"/>
    </source>
</evidence>
<evidence type="ECO:0000256" key="1">
    <source>
        <dbReference type="ARBA" id="ARBA00004370"/>
    </source>
</evidence>
<dbReference type="Gene3D" id="2.60.120.260">
    <property type="entry name" value="Galactose-binding domain-like"/>
    <property type="match status" value="1"/>
</dbReference>
<protein>
    <submittedName>
        <fullName evidence="8">Spindle pole body assembly component MPS3</fullName>
    </submittedName>
</protein>
<keyword evidence="3" id="KW-1133">Transmembrane helix</keyword>
<accession>A0ABX6EUR9</accession>
<feature type="coiled-coil region" evidence="5">
    <location>
        <begin position="221"/>
        <end position="248"/>
    </location>
</feature>
<organism evidence="8 9">
    <name type="scientific">Kluyveromyces marxianus</name>
    <name type="common">Yeast</name>
    <name type="synonym">Candida kefyr</name>
    <dbReference type="NCBI Taxonomy" id="4911"/>
    <lineage>
        <taxon>Eukaryota</taxon>
        <taxon>Fungi</taxon>
        <taxon>Dikarya</taxon>
        <taxon>Ascomycota</taxon>
        <taxon>Saccharomycotina</taxon>
        <taxon>Saccharomycetes</taxon>
        <taxon>Saccharomycetales</taxon>
        <taxon>Saccharomycetaceae</taxon>
        <taxon>Kluyveromyces</taxon>
    </lineage>
</organism>
<feature type="domain" description="SUN" evidence="7">
    <location>
        <begin position="445"/>
        <end position="625"/>
    </location>
</feature>
<feature type="compositionally biased region" description="Polar residues" evidence="6">
    <location>
        <begin position="1"/>
        <end position="10"/>
    </location>
</feature>
<feature type="compositionally biased region" description="Low complexity" evidence="6">
    <location>
        <begin position="41"/>
        <end position="51"/>
    </location>
</feature>
<proteinExistence type="predicted"/>
<dbReference type="PROSITE" id="PS51469">
    <property type="entry name" value="SUN"/>
    <property type="match status" value="1"/>
</dbReference>
<comment type="subcellular location">
    <subcellularLocation>
        <location evidence="1">Membrane</location>
    </subcellularLocation>
</comment>
<evidence type="ECO:0000256" key="2">
    <source>
        <dbReference type="ARBA" id="ARBA00022692"/>
    </source>
</evidence>
<feature type="compositionally biased region" description="Basic and acidic residues" evidence="6">
    <location>
        <begin position="62"/>
        <end position="71"/>
    </location>
</feature>
<dbReference type="PANTHER" id="PTHR12911">
    <property type="entry name" value="SAD1/UNC-84-LIKE PROTEIN-RELATED"/>
    <property type="match status" value="1"/>
</dbReference>
<keyword evidence="5" id="KW-0175">Coiled coil</keyword>
<sequence length="678" mass="77987">MVIDSITKTETLGEEQGSRMDRSRLYNKSIREAYENMVRESGSGISTSSDSVPRRGFVSGYHDSRDSRDSQKMSSPEGLSHNAGQVADFENSEFSDNEAVEDEQDGRDSESDYLQFKKSLIQDDEWLDDESDTDYTEEADRSFLLDNNDDELYSDGYEEDSGSGSFARNRSRSRYGYLGDSDVSELRSNWISSKFWVLLSVIISLWFVGSWISSNASSPLTPDLNKRINMLQNQLNQLNHERDLQKKKYQSDLDQNVKLIIQQFEKNIKRILPKNIKDFSKIYSSMENLESKVDTLNEKIAWNNVNETLSRLNDVLPTEIPVIIDSDRVGENGNITEKQVLLIPELHNYLAELIPALINSSIDVQSILTTSTFKYDLNNYVKEILSNEFQFIERTQFIQEMQSYMQVIKEELSKELESKTSHLQSPQQISTLVLKKMVHRIYNSNQHQMESSLNKATFSQGAKILNHLCSKTVKGSTTPVDLLQDCSFGCSTSTYWHCDSKNCQWAIRFDEPLFLTKISYLHGRFSHNLEVMSAAPKVISIYVKPLTPSKDLQKMPKWMRDSSYVKLGSLHYDLYSKLIKQDFLLPDWFIKSKTLVRSMIFVAEENHGNKDYTAMRKFIVNGVTPKDLQLMNSFPADWAHMTPEYSVSVEEQERARLSEVATWQDQQVPSFGEDEIVD</sequence>
<dbReference type="Pfam" id="PF07738">
    <property type="entry name" value="Sad1_UNC"/>
    <property type="match status" value="1"/>
</dbReference>
<evidence type="ECO:0000256" key="6">
    <source>
        <dbReference type="SAM" id="MobiDB-lite"/>
    </source>
</evidence>
<dbReference type="InterPro" id="IPR012919">
    <property type="entry name" value="SUN_dom"/>
</dbReference>
<dbReference type="InterPro" id="IPR045119">
    <property type="entry name" value="SUN1-5"/>
</dbReference>
<reference evidence="8 9" key="1">
    <citation type="submission" date="2016-03" db="EMBL/GenBank/DDBJ databases">
        <title>How can Kluyveromyces marxianus grow so fast - potential evolutionary course in Saccharomyces Complex revealed by comparative genomics.</title>
        <authorList>
            <person name="Mo W."/>
            <person name="Lu W."/>
            <person name="Yang X."/>
            <person name="Qi J."/>
            <person name="Lv H."/>
        </authorList>
    </citation>
    <scope>NUCLEOTIDE SEQUENCE [LARGE SCALE GENOMIC DNA]</scope>
    <source>
        <strain evidence="8 9">FIM1</strain>
    </source>
</reference>
<evidence type="ECO:0000313" key="9">
    <source>
        <dbReference type="Proteomes" id="UP000422736"/>
    </source>
</evidence>
<keyword evidence="2" id="KW-0812">Transmembrane</keyword>
<reference evidence="8 9" key="2">
    <citation type="submission" date="2019-11" db="EMBL/GenBank/DDBJ databases">
        <authorList>
            <person name="Lu H."/>
        </authorList>
    </citation>
    <scope>NUCLEOTIDE SEQUENCE [LARGE SCALE GENOMIC DNA]</scope>
    <source>
        <strain evidence="8 9">FIM1</strain>
    </source>
</reference>
<evidence type="ECO:0000256" key="5">
    <source>
        <dbReference type="SAM" id="Coils"/>
    </source>
</evidence>
<name>A0ABX6EUR9_KLUMA</name>